<dbReference type="EMBL" id="CP110509">
    <property type="protein sequence ID" value="WMB28485.1"/>
    <property type="molecule type" value="Genomic_DNA"/>
</dbReference>
<feature type="transmembrane region" description="Helical" evidence="1">
    <location>
        <begin position="48"/>
        <end position="74"/>
    </location>
</feature>
<accession>A0ABY9LJX5</accession>
<keyword evidence="1" id="KW-0812">Transmembrane</keyword>
<evidence type="ECO:0000313" key="2">
    <source>
        <dbReference type="EMBL" id="WMB28485.1"/>
    </source>
</evidence>
<proteinExistence type="predicted"/>
<protein>
    <submittedName>
        <fullName evidence="2">Uncharacterized protein</fullName>
    </submittedName>
</protein>
<reference evidence="3" key="1">
    <citation type="submission" date="2022-10" db="EMBL/GenBank/DDBJ databases">
        <title>Streptococcus didelphis as causative of fatal infections in opossums (Didelphis albiventris).</title>
        <authorList>
            <person name="Breyer G.M."/>
            <person name="Da Silva M.E.R.J."/>
            <person name="Siqueira F.M."/>
        </authorList>
    </citation>
    <scope>NUCLEOTIDE SEQUENCE [LARGE SCALE GENOMIC DNA]</scope>
    <source>
        <strain evidence="3">LBVP101/21</strain>
    </source>
</reference>
<dbReference type="Proteomes" id="UP001238096">
    <property type="component" value="Chromosome"/>
</dbReference>
<evidence type="ECO:0000313" key="3">
    <source>
        <dbReference type="Proteomes" id="UP001238096"/>
    </source>
</evidence>
<keyword evidence="3" id="KW-1185">Reference proteome</keyword>
<keyword evidence="1" id="KW-1133">Transmembrane helix</keyword>
<keyword evidence="1" id="KW-0472">Membrane</keyword>
<organism evidence="2 3">
    <name type="scientific">Streptococcus didelphis</name>
    <dbReference type="NCBI Taxonomy" id="102886"/>
    <lineage>
        <taxon>Bacteria</taxon>
        <taxon>Bacillati</taxon>
        <taxon>Bacillota</taxon>
        <taxon>Bacilli</taxon>
        <taxon>Lactobacillales</taxon>
        <taxon>Streptococcaceae</taxon>
        <taxon>Streptococcus</taxon>
    </lineage>
</organism>
<sequence length="110" mass="12556">MTIKNLMGIIWKIEALIRYNSLIYGLQKLPVIGKKIPNRCYQIGAFKVLAMLVQFLLIPLQLILSMVLYVLFAWCLSLGIRSWLTAYSWYSSSGTFQTSLVIISLFPCFG</sequence>
<feature type="transmembrane region" description="Helical" evidence="1">
    <location>
        <begin position="86"/>
        <end position="109"/>
    </location>
</feature>
<evidence type="ECO:0000256" key="1">
    <source>
        <dbReference type="SAM" id="Phobius"/>
    </source>
</evidence>
<dbReference type="RefSeq" id="WP_306675910.1">
    <property type="nucleotide sequence ID" value="NZ_CP104407.1"/>
</dbReference>
<gene>
    <name evidence="2" type="ORF">N1496_02620</name>
</gene>
<name>A0ABY9LJX5_9STRE</name>